<organism evidence="1 2">
    <name type="scientific">Setaria viridis</name>
    <name type="common">Green bristlegrass</name>
    <name type="synonym">Setaria italica subsp. viridis</name>
    <dbReference type="NCBI Taxonomy" id="4556"/>
    <lineage>
        <taxon>Eukaryota</taxon>
        <taxon>Viridiplantae</taxon>
        <taxon>Streptophyta</taxon>
        <taxon>Embryophyta</taxon>
        <taxon>Tracheophyta</taxon>
        <taxon>Spermatophyta</taxon>
        <taxon>Magnoliopsida</taxon>
        <taxon>Liliopsida</taxon>
        <taxon>Poales</taxon>
        <taxon>Poaceae</taxon>
        <taxon>PACMAD clade</taxon>
        <taxon>Panicoideae</taxon>
        <taxon>Panicodae</taxon>
        <taxon>Paniceae</taxon>
        <taxon>Cenchrinae</taxon>
        <taxon>Setaria</taxon>
    </lineage>
</organism>
<evidence type="ECO:0008006" key="3">
    <source>
        <dbReference type="Google" id="ProtNLM"/>
    </source>
</evidence>
<keyword evidence="2" id="KW-1185">Reference proteome</keyword>
<evidence type="ECO:0000313" key="1">
    <source>
        <dbReference type="EMBL" id="TKV99842.1"/>
    </source>
</evidence>
<name>A0A4U6TGE3_SETVI</name>
<proteinExistence type="predicted"/>
<sequence>MDLPSYSCVLCPHNNEQTLLHLLLQCPFAQECWINISLFANLSDEPYTILNSFKSQLQVQFFMEIIILMSWCIWMARNDWIFRGIIPSVQGAMLRFKIVFTQVILRVKEAWKQPMLEWLEHTL</sequence>
<accession>A0A4U6TGE3</accession>
<gene>
    <name evidence="1" type="ORF">SEVIR_8G070500v2</name>
</gene>
<dbReference type="EMBL" id="CM016559">
    <property type="protein sequence ID" value="TKV99842.1"/>
    <property type="molecule type" value="Genomic_DNA"/>
</dbReference>
<protein>
    <recommendedName>
        <fullName evidence="3">Reverse transcriptase zinc-binding domain-containing protein</fullName>
    </recommendedName>
</protein>
<dbReference type="Gramene" id="TKV99842">
    <property type="protein sequence ID" value="TKV99842"/>
    <property type="gene ID" value="SEVIR_8G070500v2"/>
</dbReference>
<evidence type="ECO:0000313" key="2">
    <source>
        <dbReference type="Proteomes" id="UP000298652"/>
    </source>
</evidence>
<reference evidence="1" key="1">
    <citation type="submission" date="2019-03" db="EMBL/GenBank/DDBJ databases">
        <title>WGS assembly of Setaria viridis.</title>
        <authorList>
            <person name="Huang P."/>
            <person name="Jenkins J."/>
            <person name="Grimwood J."/>
            <person name="Barry K."/>
            <person name="Healey A."/>
            <person name="Mamidi S."/>
            <person name="Sreedasyam A."/>
            <person name="Shu S."/>
            <person name="Feldman M."/>
            <person name="Wu J."/>
            <person name="Yu Y."/>
            <person name="Chen C."/>
            <person name="Johnson J."/>
            <person name="Rokhsar D."/>
            <person name="Baxter I."/>
            <person name="Schmutz J."/>
            <person name="Brutnell T."/>
            <person name="Kellogg E."/>
        </authorList>
    </citation>
    <scope>NUCLEOTIDE SEQUENCE [LARGE SCALE GENOMIC DNA]</scope>
</reference>
<dbReference type="Proteomes" id="UP000298652">
    <property type="component" value="Chromosome 8"/>
</dbReference>
<dbReference type="AlphaFoldDB" id="A0A4U6TGE3"/>